<evidence type="ECO:0000313" key="1">
    <source>
        <dbReference type="EMBL" id="GIE96421.1"/>
    </source>
</evidence>
<keyword evidence="2" id="KW-1185">Reference proteome</keyword>
<organism evidence="1 2">
    <name type="scientific">Paractinoplanes rishiriensis</name>
    <dbReference type="NCBI Taxonomy" id="1050105"/>
    <lineage>
        <taxon>Bacteria</taxon>
        <taxon>Bacillati</taxon>
        <taxon>Actinomycetota</taxon>
        <taxon>Actinomycetes</taxon>
        <taxon>Micromonosporales</taxon>
        <taxon>Micromonosporaceae</taxon>
        <taxon>Paractinoplanes</taxon>
    </lineage>
</organism>
<dbReference type="Pfam" id="PF20062">
    <property type="entry name" value="DUF6461"/>
    <property type="match status" value="1"/>
</dbReference>
<dbReference type="InterPro" id="IPR045592">
    <property type="entry name" value="DUF6461"/>
</dbReference>
<dbReference type="AlphaFoldDB" id="A0A919JWD0"/>
<accession>A0A919JWD0</accession>
<dbReference type="PROSITE" id="PS51257">
    <property type="entry name" value="PROKAR_LIPOPROTEIN"/>
    <property type="match status" value="1"/>
</dbReference>
<name>A0A919JWD0_9ACTN</name>
<protein>
    <recommendedName>
        <fullName evidence="3">Lipoprotein</fullName>
    </recommendedName>
</protein>
<dbReference type="Proteomes" id="UP000636960">
    <property type="component" value="Unassembled WGS sequence"/>
</dbReference>
<dbReference type="EMBL" id="BOMV01000044">
    <property type="protein sequence ID" value="GIE96421.1"/>
    <property type="molecule type" value="Genomic_DNA"/>
</dbReference>
<sequence length="222" mass="23678">MRLAAAGAVAGLAGCTSRRPGLPLASPRLAVAGDYSWFALDRDLRRGFCFTWVRDLTPAEVLDRLDGEELQQVTWQQLVGSGDGQRGAAGRYFIGVARADDWSLIVEDRGDLGATDAVVLPLSRGTRLISHQRGEDGHGRFLVVEDGVIQLDFDPAAPGKISGVRSAELKPTIDAVGFDTGDDPAVAIEAAFALAARFTEIPMTQDLLRTRTYLLTAVSPGG</sequence>
<evidence type="ECO:0000313" key="2">
    <source>
        <dbReference type="Proteomes" id="UP000636960"/>
    </source>
</evidence>
<reference evidence="1" key="1">
    <citation type="submission" date="2021-01" db="EMBL/GenBank/DDBJ databases">
        <title>Whole genome shotgun sequence of Actinoplanes rishiriensis NBRC 108556.</title>
        <authorList>
            <person name="Komaki H."/>
            <person name="Tamura T."/>
        </authorList>
    </citation>
    <scope>NUCLEOTIDE SEQUENCE</scope>
    <source>
        <strain evidence="1">NBRC 108556</strain>
    </source>
</reference>
<proteinExistence type="predicted"/>
<evidence type="ECO:0008006" key="3">
    <source>
        <dbReference type="Google" id="ProtNLM"/>
    </source>
</evidence>
<gene>
    <name evidence="1" type="ORF">Ari01nite_38860</name>
</gene>
<comment type="caution">
    <text evidence="1">The sequence shown here is derived from an EMBL/GenBank/DDBJ whole genome shotgun (WGS) entry which is preliminary data.</text>
</comment>